<reference evidence="2" key="1">
    <citation type="submission" date="2016-10" db="EMBL/GenBank/DDBJ databases">
        <authorList>
            <person name="Varghese N."/>
            <person name="Submissions S."/>
        </authorList>
    </citation>
    <scope>NUCLEOTIDE SEQUENCE [LARGE SCALE GENOMIC DNA]</scope>
    <source>
        <strain evidence="2">BL9</strain>
    </source>
</reference>
<gene>
    <name evidence="1" type="ORF">SAMN05720606_101267</name>
</gene>
<dbReference type="STRING" id="582692.SAMN05720606_101267"/>
<dbReference type="EMBL" id="FMVM01000001">
    <property type="protein sequence ID" value="SCX86415.1"/>
    <property type="molecule type" value="Genomic_DNA"/>
</dbReference>
<proteinExistence type="predicted"/>
<organism evidence="1 2">
    <name type="scientific">Paenibacillus polysaccharolyticus</name>
    <dbReference type="NCBI Taxonomy" id="582692"/>
    <lineage>
        <taxon>Bacteria</taxon>
        <taxon>Bacillati</taxon>
        <taxon>Bacillota</taxon>
        <taxon>Bacilli</taxon>
        <taxon>Bacillales</taxon>
        <taxon>Paenibacillaceae</taxon>
        <taxon>Paenibacillus</taxon>
    </lineage>
</organism>
<keyword evidence="2" id="KW-1185">Reference proteome</keyword>
<sequence length="70" mass="8238">MPYGQQFCECHVRNSFRNDVRNKIIIIINTLLGDLIVAEGRIVLVNLILQNKYVTLTSQEQNNRIRYNIF</sequence>
<evidence type="ECO:0000313" key="2">
    <source>
        <dbReference type="Proteomes" id="UP000198538"/>
    </source>
</evidence>
<dbReference type="Proteomes" id="UP000198538">
    <property type="component" value="Unassembled WGS sequence"/>
</dbReference>
<accession>A0A1G5B8B4</accession>
<evidence type="ECO:0000313" key="1">
    <source>
        <dbReference type="EMBL" id="SCX86415.1"/>
    </source>
</evidence>
<protein>
    <submittedName>
        <fullName evidence="1">Uncharacterized protein</fullName>
    </submittedName>
</protein>
<dbReference type="AlphaFoldDB" id="A0A1G5B8B4"/>
<name>A0A1G5B8B4_9BACL</name>